<feature type="region of interest" description="Disordered" evidence="3">
    <location>
        <begin position="388"/>
        <end position="439"/>
    </location>
</feature>
<dbReference type="InterPro" id="IPR027417">
    <property type="entry name" value="P-loop_NTPase"/>
</dbReference>
<accession>A0A9P6H2B3</accession>
<feature type="domain" description="ABC transporter family G" evidence="4">
    <location>
        <begin position="92"/>
        <end position="153"/>
    </location>
</feature>
<gene>
    <name evidence="5" type="ORF">BJ322DRAFT_1025521</name>
</gene>
<dbReference type="Proteomes" id="UP000736335">
    <property type="component" value="Unassembled WGS sequence"/>
</dbReference>
<keyword evidence="6" id="KW-1185">Reference proteome</keyword>
<sequence>MDTWQERTSSSREAILFSAVLRRSGGRQGGVRREVFVDVRVGEEEVDSAAKLKLLLLLDKPTSGLDSQSAWAIVSFLRTLADNGQAILCTIHQPSAELFQVFDRLLLLRKGGETLYFGDLGQNATTLVDYFERNGSRSCGPDENPAEFMLDVIGARHNVWRRGYLTNPDSTSACQFRSFRTTDEFLDLSFDIKYSNRRRDVGNLITFNRWDRSRLLRAAEQVDSRAPICFRTQAQGGRLVPQLSGNWTQTEDCGVIQSPSSQPQSTRPRGISALNPWTIHFPRRFGESKVTDKFGTEDESEDVVCYWPNIHSFDNLGTSTETLTPLLPGSNMNPDAEGATPAFPEGQRDTRDLESLVPPWVTVPIFLGTVSCLTSQFDVEKAVLKSLSKQTRRTERSLSLSSSSSTSSSDLPISSHLGAGNTSEADVGQEGRAAELSVPGSLPIKTIDRSLHQTSRINPAPSRQL</sequence>
<reference evidence="5" key="2">
    <citation type="submission" date="2020-11" db="EMBL/GenBank/DDBJ databases">
        <authorList>
            <consortium name="DOE Joint Genome Institute"/>
            <person name="Kuo A."/>
            <person name="Miyauchi S."/>
            <person name="Kiss E."/>
            <person name="Drula E."/>
            <person name="Kohler A."/>
            <person name="Sanchez-Garcia M."/>
            <person name="Andreopoulos B."/>
            <person name="Barry K.W."/>
            <person name="Bonito G."/>
            <person name="Buee M."/>
            <person name="Carver A."/>
            <person name="Chen C."/>
            <person name="Cichocki N."/>
            <person name="Clum A."/>
            <person name="Culley D."/>
            <person name="Crous P.W."/>
            <person name="Fauchery L."/>
            <person name="Girlanda M."/>
            <person name="Hayes R."/>
            <person name="Keri Z."/>
            <person name="Labutti K."/>
            <person name="Lipzen A."/>
            <person name="Lombard V."/>
            <person name="Magnuson J."/>
            <person name="Maillard F."/>
            <person name="Morin E."/>
            <person name="Murat C."/>
            <person name="Nolan M."/>
            <person name="Ohm R."/>
            <person name="Pangilinan J."/>
            <person name="Pereira M."/>
            <person name="Perotto S."/>
            <person name="Peter M."/>
            <person name="Riley R."/>
            <person name="Sitrit Y."/>
            <person name="Stielow B."/>
            <person name="Szollosi G."/>
            <person name="Zifcakova L."/>
            <person name="Stursova M."/>
            <person name="Spatafora J.W."/>
            <person name="Tedersoo L."/>
            <person name="Vaario L.-M."/>
            <person name="Yamada A."/>
            <person name="Yan M."/>
            <person name="Wang P."/>
            <person name="Xu J."/>
            <person name="Bruns T."/>
            <person name="Baldrian P."/>
            <person name="Vilgalys R."/>
            <person name="Henrissat B."/>
            <person name="Grigoriev I.V."/>
            <person name="Hibbett D."/>
            <person name="Nagy L.G."/>
            <person name="Martin F.M."/>
        </authorList>
    </citation>
    <scope>NUCLEOTIDE SEQUENCE</scope>
    <source>
        <strain evidence="5">UH-Tt-Lm1</strain>
    </source>
</reference>
<evidence type="ECO:0000313" key="6">
    <source>
        <dbReference type="Proteomes" id="UP000736335"/>
    </source>
</evidence>
<evidence type="ECO:0000256" key="1">
    <source>
        <dbReference type="ARBA" id="ARBA00022448"/>
    </source>
</evidence>
<dbReference type="Gene3D" id="3.40.50.300">
    <property type="entry name" value="P-loop containing nucleotide triphosphate hydrolases"/>
    <property type="match status" value="1"/>
</dbReference>
<protein>
    <recommendedName>
        <fullName evidence="4">ABC transporter family G domain-containing protein</fullName>
    </recommendedName>
</protein>
<dbReference type="InterPro" id="IPR043926">
    <property type="entry name" value="ABCG_dom"/>
</dbReference>
<reference evidence="5" key="1">
    <citation type="journal article" date="2020" name="Nat. Commun.">
        <title>Large-scale genome sequencing of mycorrhizal fungi provides insights into the early evolution of symbiotic traits.</title>
        <authorList>
            <person name="Miyauchi S."/>
            <person name="Kiss E."/>
            <person name="Kuo A."/>
            <person name="Drula E."/>
            <person name="Kohler A."/>
            <person name="Sanchez-Garcia M."/>
            <person name="Morin E."/>
            <person name="Andreopoulos B."/>
            <person name="Barry K.W."/>
            <person name="Bonito G."/>
            <person name="Buee M."/>
            <person name="Carver A."/>
            <person name="Chen C."/>
            <person name="Cichocki N."/>
            <person name="Clum A."/>
            <person name="Culley D."/>
            <person name="Crous P.W."/>
            <person name="Fauchery L."/>
            <person name="Girlanda M."/>
            <person name="Hayes R.D."/>
            <person name="Keri Z."/>
            <person name="LaButti K."/>
            <person name="Lipzen A."/>
            <person name="Lombard V."/>
            <person name="Magnuson J."/>
            <person name="Maillard F."/>
            <person name="Murat C."/>
            <person name="Nolan M."/>
            <person name="Ohm R.A."/>
            <person name="Pangilinan J."/>
            <person name="Pereira M.F."/>
            <person name="Perotto S."/>
            <person name="Peter M."/>
            <person name="Pfister S."/>
            <person name="Riley R."/>
            <person name="Sitrit Y."/>
            <person name="Stielow J.B."/>
            <person name="Szollosi G."/>
            <person name="Zifcakova L."/>
            <person name="Stursova M."/>
            <person name="Spatafora J.W."/>
            <person name="Tedersoo L."/>
            <person name="Vaario L.M."/>
            <person name="Yamada A."/>
            <person name="Yan M."/>
            <person name="Wang P."/>
            <person name="Xu J."/>
            <person name="Bruns T."/>
            <person name="Baldrian P."/>
            <person name="Vilgalys R."/>
            <person name="Dunand C."/>
            <person name="Henrissat B."/>
            <person name="Grigoriev I.V."/>
            <person name="Hibbett D."/>
            <person name="Nagy L.G."/>
            <person name="Martin F.M."/>
        </authorList>
    </citation>
    <scope>NUCLEOTIDE SEQUENCE</scope>
    <source>
        <strain evidence="5">UH-Tt-Lm1</strain>
    </source>
</reference>
<dbReference type="Pfam" id="PF19055">
    <property type="entry name" value="ABC2_membrane_7"/>
    <property type="match status" value="1"/>
</dbReference>
<dbReference type="EMBL" id="WIUZ02000026">
    <property type="protein sequence ID" value="KAF9777952.1"/>
    <property type="molecule type" value="Genomic_DNA"/>
</dbReference>
<dbReference type="AlphaFoldDB" id="A0A9P6H2B3"/>
<dbReference type="PANTHER" id="PTHR19241">
    <property type="entry name" value="ATP-BINDING CASSETTE TRANSPORTER"/>
    <property type="match status" value="1"/>
</dbReference>
<comment type="caution">
    <text evidence="5">The sequence shown here is derived from an EMBL/GenBank/DDBJ whole genome shotgun (WGS) entry which is preliminary data.</text>
</comment>
<evidence type="ECO:0000313" key="5">
    <source>
        <dbReference type="EMBL" id="KAF9777952.1"/>
    </source>
</evidence>
<keyword evidence="1" id="KW-0813">Transport</keyword>
<keyword evidence="2" id="KW-0472">Membrane</keyword>
<dbReference type="OrthoDB" id="245989at2759"/>
<organism evidence="5 6">
    <name type="scientific">Thelephora terrestris</name>
    <dbReference type="NCBI Taxonomy" id="56493"/>
    <lineage>
        <taxon>Eukaryota</taxon>
        <taxon>Fungi</taxon>
        <taxon>Dikarya</taxon>
        <taxon>Basidiomycota</taxon>
        <taxon>Agaricomycotina</taxon>
        <taxon>Agaricomycetes</taxon>
        <taxon>Thelephorales</taxon>
        <taxon>Thelephoraceae</taxon>
        <taxon>Thelephora</taxon>
    </lineage>
</organism>
<evidence type="ECO:0000259" key="4">
    <source>
        <dbReference type="Pfam" id="PF19055"/>
    </source>
</evidence>
<proteinExistence type="predicted"/>
<evidence type="ECO:0000256" key="3">
    <source>
        <dbReference type="SAM" id="MobiDB-lite"/>
    </source>
</evidence>
<dbReference type="SUPFAM" id="SSF52540">
    <property type="entry name" value="P-loop containing nucleoside triphosphate hydrolases"/>
    <property type="match status" value="1"/>
</dbReference>
<dbReference type="GO" id="GO:0140359">
    <property type="term" value="F:ABC-type transporter activity"/>
    <property type="evidence" value="ECO:0007669"/>
    <property type="project" value="InterPro"/>
</dbReference>
<evidence type="ECO:0000256" key="2">
    <source>
        <dbReference type="ARBA" id="ARBA00023136"/>
    </source>
</evidence>
<feature type="compositionally biased region" description="Low complexity" evidence="3">
    <location>
        <begin position="397"/>
        <end position="417"/>
    </location>
</feature>
<name>A0A9P6H2B3_9AGAM</name>